<organism evidence="1 2">
    <name type="scientific">Araneus ventricosus</name>
    <name type="common">Orbweaver spider</name>
    <name type="synonym">Epeira ventricosa</name>
    <dbReference type="NCBI Taxonomy" id="182803"/>
    <lineage>
        <taxon>Eukaryota</taxon>
        <taxon>Metazoa</taxon>
        <taxon>Ecdysozoa</taxon>
        <taxon>Arthropoda</taxon>
        <taxon>Chelicerata</taxon>
        <taxon>Arachnida</taxon>
        <taxon>Araneae</taxon>
        <taxon>Araneomorphae</taxon>
        <taxon>Entelegynae</taxon>
        <taxon>Araneoidea</taxon>
        <taxon>Araneidae</taxon>
        <taxon>Araneus</taxon>
    </lineage>
</organism>
<name>A0A4Y2JR68_ARAVE</name>
<sequence>MGLNKVQRAAIPLMHELEADSGGNSFGSKRPTLLMHVFISNLNIKRSPRNPTKPVTHFIAQSLHVSAHQQSGQQTVHMHAAHSFLDIQIISNKLGVAAVAHRAISQYPPLDIGNSFCLVVKIRNSEPKGLRFYTAARGFTLG</sequence>
<proteinExistence type="predicted"/>
<dbReference type="AlphaFoldDB" id="A0A4Y2JR68"/>
<accession>A0A4Y2JR68</accession>
<dbReference type="Proteomes" id="UP000499080">
    <property type="component" value="Unassembled WGS sequence"/>
</dbReference>
<comment type="caution">
    <text evidence="1">The sequence shown here is derived from an EMBL/GenBank/DDBJ whole genome shotgun (WGS) entry which is preliminary data.</text>
</comment>
<gene>
    <name evidence="1" type="ORF">AVEN_213226_1</name>
</gene>
<keyword evidence="2" id="KW-1185">Reference proteome</keyword>
<reference evidence="1 2" key="1">
    <citation type="journal article" date="2019" name="Sci. Rep.">
        <title>Orb-weaving spider Araneus ventricosus genome elucidates the spidroin gene catalogue.</title>
        <authorList>
            <person name="Kono N."/>
            <person name="Nakamura H."/>
            <person name="Ohtoshi R."/>
            <person name="Moran D.A.P."/>
            <person name="Shinohara A."/>
            <person name="Yoshida Y."/>
            <person name="Fujiwara M."/>
            <person name="Mori M."/>
            <person name="Tomita M."/>
            <person name="Arakawa K."/>
        </authorList>
    </citation>
    <scope>NUCLEOTIDE SEQUENCE [LARGE SCALE GENOMIC DNA]</scope>
</reference>
<protein>
    <submittedName>
        <fullName evidence="1">Uncharacterized protein</fullName>
    </submittedName>
</protein>
<dbReference type="EMBL" id="BGPR01003784">
    <property type="protein sequence ID" value="GBM92387.1"/>
    <property type="molecule type" value="Genomic_DNA"/>
</dbReference>
<evidence type="ECO:0000313" key="1">
    <source>
        <dbReference type="EMBL" id="GBM92387.1"/>
    </source>
</evidence>
<evidence type="ECO:0000313" key="2">
    <source>
        <dbReference type="Proteomes" id="UP000499080"/>
    </source>
</evidence>